<keyword evidence="2" id="KW-1185">Reference proteome</keyword>
<dbReference type="Proteomes" id="UP000004690">
    <property type="component" value="Unassembled WGS sequence"/>
</dbReference>
<reference evidence="1 2" key="1">
    <citation type="submission" date="2012-02" db="EMBL/GenBank/DDBJ databases">
        <title>Improved High-Quality Draft genome of Joostella marina DSM 19592.</title>
        <authorList>
            <consortium name="US DOE Joint Genome Institute (JGI-PGF)"/>
            <person name="Lucas S."/>
            <person name="Copeland A."/>
            <person name="Lapidus A."/>
            <person name="Bruce D."/>
            <person name="Goodwin L."/>
            <person name="Pitluck S."/>
            <person name="Peters L."/>
            <person name="Chertkov O."/>
            <person name="Ovchinnikova G."/>
            <person name="Kyrpides N."/>
            <person name="Mavromatis K."/>
            <person name="Detter J.C."/>
            <person name="Han C."/>
            <person name="Land M."/>
            <person name="Hauser L."/>
            <person name="Markowitz V."/>
            <person name="Cheng J.-F."/>
            <person name="Hugenholtz P."/>
            <person name="Woyke T."/>
            <person name="Wu D."/>
            <person name="Tindall B."/>
            <person name="Brambilla E."/>
            <person name="Klenk H.-P."/>
            <person name="Eisen J.A."/>
        </authorList>
    </citation>
    <scope>NUCLEOTIDE SEQUENCE [LARGE SCALE GENOMIC DNA]</scope>
    <source>
        <strain evidence="1 2">DSM 19592</strain>
    </source>
</reference>
<proteinExistence type="predicted"/>
<dbReference type="OrthoDB" id="9769734at2"/>
<evidence type="ECO:0000313" key="2">
    <source>
        <dbReference type="Proteomes" id="UP000004690"/>
    </source>
</evidence>
<dbReference type="HOGENOM" id="CLU_372429_0_0_10"/>
<dbReference type="EMBL" id="JH651379">
    <property type="protein sequence ID" value="EIJ38694.1"/>
    <property type="molecule type" value="Genomic_DNA"/>
</dbReference>
<accession>I3C501</accession>
<sequence length="744" mass="85327">MIDNWFKKDIDKILGNHSIAVFVDESNDASFLLEKLKNEANVYRVSNEVEELKAKYEIEKYNGNGSKYLIYTNTPKNNLKFVREYCETNGCVEIKYLDHYIKKKVSQHLNLNINLPKEELISAAKVSVGKDQTYWIDLSHKGASEIFDLEKELLPFLDNSKAFVKKFDVATQEIFYKKVAELIGQSYVEKPATTLASEVANHLLDGLWNNNVNPLLLNVYKAWLDSVSYKASFQSYLAKYKPGKKANPFEIHPSHPFVQVDELWLKEIGTQLDNASFIASILPKVNQRNADKAANGLGIIFWKQVKTLLEFDEKNINQISSFKEAVDFYIKHFSKLDGAIRKLYSSFLTQKEIIEPWQAYYKNLATIYLDKWFRYVDSYQSTQTGKIQEILDSHKDKTAIVVGDGVSWEFAQDIIDAFGKSDYELSKNYLFAGLPSETEHNMSQLYVATGEVLPTKKEREQYITKTNEDKNIEFIDLENVNETTDKADYLICSYKDPDKLGETYQQKALKYFDQVATIFADKIKQLLQNGYKQVYLVTDHGFTLTGILENSDKIEISLSGTTDKSERYIRSKTQQQFDSSLLIEKELPYKEFEYCYFAKRLGPFKTPGVYGFSHGGISPQETLIPYFKWTNRTSTADLLDVSISNKSDLKEITGNLYAVKIQGHADSSSLFASERKVFLMFFNDGNEINKSDIITIEKGKEIKKEYQFDGHQQVEIKVLDATTREQLDKATVTKSSARDLGGLL</sequence>
<protein>
    <recommendedName>
        <fullName evidence="3">PglZ domain-containing protein</fullName>
    </recommendedName>
</protein>
<dbReference type="eggNOG" id="COG2733">
    <property type="taxonomic scope" value="Bacteria"/>
</dbReference>
<evidence type="ECO:0000313" key="1">
    <source>
        <dbReference type="EMBL" id="EIJ38694.1"/>
    </source>
</evidence>
<evidence type="ECO:0008006" key="3">
    <source>
        <dbReference type="Google" id="ProtNLM"/>
    </source>
</evidence>
<dbReference type="STRING" id="926559.JoomaDRAFT_1683"/>
<dbReference type="AlphaFoldDB" id="I3C501"/>
<dbReference type="RefSeq" id="WP_008611955.1">
    <property type="nucleotide sequence ID" value="NZ_JH651379.1"/>
</dbReference>
<dbReference type="Pfam" id="PF08665">
    <property type="entry name" value="PglZ"/>
    <property type="match status" value="1"/>
</dbReference>
<gene>
    <name evidence="1" type="ORF">JoomaDRAFT_1683</name>
</gene>
<name>I3C501_9FLAO</name>
<organism evidence="1 2">
    <name type="scientific">Galbibacter orientalis DSM 19592</name>
    <dbReference type="NCBI Taxonomy" id="926559"/>
    <lineage>
        <taxon>Bacteria</taxon>
        <taxon>Pseudomonadati</taxon>
        <taxon>Bacteroidota</taxon>
        <taxon>Flavobacteriia</taxon>
        <taxon>Flavobacteriales</taxon>
        <taxon>Flavobacteriaceae</taxon>
        <taxon>Galbibacter</taxon>
    </lineage>
</organism>